<accession>A0A1W1U9L0</accession>
<dbReference type="SUPFAM" id="SSF53335">
    <property type="entry name" value="S-adenosyl-L-methionine-dependent methyltransferases"/>
    <property type="match status" value="1"/>
</dbReference>
<organism evidence="1 2">
    <name type="scientific">Deinococcus hopiensis KR-140</name>
    <dbReference type="NCBI Taxonomy" id="695939"/>
    <lineage>
        <taxon>Bacteria</taxon>
        <taxon>Thermotogati</taxon>
        <taxon>Deinococcota</taxon>
        <taxon>Deinococci</taxon>
        <taxon>Deinococcales</taxon>
        <taxon>Deinococcaceae</taxon>
        <taxon>Deinococcus</taxon>
    </lineage>
</organism>
<dbReference type="InterPro" id="IPR029063">
    <property type="entry name" value="SAM-dependent_MTases_sf"/>
</dbReference>
<gene>
    <name evidence="1" type="ORF">SAMN00790413_03903</name>
</gene>
<evidence type="ECO:0000313" key="1">
    <source>
        <dbReference type="EMBL" id="SMB77759.1"/>
    </source>
</evidence>
<dbReference type="CDD" id="cd02440">
    <property type="entry name" value="AdoMet_MTases"/>
    <property type="match status" value="1"/>
</dbReference>
<keyword evidence="2" id="KW-1185">Reference proteome</keyword>
<sequence>MEDVTGMQKKGDVKGANALKSKENLFAVDTTEFAESSAITVEPQPDHGIIAVSHLLNSSYEKILDGAYNQSVDDLAMGLNIIRSSCSDSLWKTIIKPLALGHPIKGLLHQCPYTIRAFDKPRGYAGDAVMLDFIYEGVPPIDTTEIGRRIFSCTTRNTNGLSVIHRREHLAKIIDKVAVNIDRPDILSISCGHMREIELSSAYQNGELGSVTALDSDPHNLAIIKSFHGQKIEVASRSIRALLNNQDLKTYDFIYTAGLYDYIPTSLANRLTRSLFNILKPGGKLLYANFTPNNLGRGYMETYMDWKLILRTQSEAELLTRGIAASEFISRSYTDAYGNIVYVELDRIVPTEIRNTTKRARR</sequence>
<dbReference type="EMBL" id="FWWU01000001">
    <property type="protein sequence ID" value="SMB77759.1"/>
    <property type="molecule type" value="Genomic_DNA"/>
</dbReference>
<dbReference type="STRING" id="695939.SAMN00790413_03903"/>
<reference evidence="1 2" key="1">
    <citation type="submission" date="2017-04" db="EMBL/GenBank/DDBJ databases">
        <authorList>
            <person name="Afonso C.L."/>
            <person name="Miller P.J."/>
            <person name="Scott M.A."/>
            <person name="Spackman E."/>
            <person name="Goraichik I."/>
            <person name="Dimitrov K.M."/>
            <person name="Suarez D.L."/>
            <person name="Swayne D.E."/>
        </authorList>
    </citation>
    <scope>NUCLEOTIDE SEQUENCE [LARGE SCALE GENOMIC DNA]</scope>
    <source>
        <strain evidence="1 2">KR-140</strain>
    </source>
</reference>
<dbReference type="Gene3D" id="3.40.50.150">
    <property type="entry name" value="Vaccinia Virus protein VP39"/>
    <property type="match status" value="1"/>
</dbReference>
<dbReference type="AlphaFoldDB" id="A0A1W1U9L0"/>
<evidence type="ECO:0000313" key="2">
    <source>
        <dbReference type="Proteomes" id="UP000192582"/>
    </source>
</evidence>
<name>A0A1W1U9L0_9DEIO</name>
<protein>
    <recommendedName>
        <fullName evidence="3">Methyltransferase domain-containing protein</fullName>
    </recommendedName>
</protein>
<proteinExistence type="predicted"/>
<evidence type="ECO:0008006" key="3">
    <source>
        <dbReference type="Google" id="ProtNLM"/>
    </source>
</evidence>
<dbReference type="Proteomes" id="UP000192582">
    <property type="component" value="Unassembled WGS sequence"/>
</dbReference>